<evidence type="ECO:0000313" key="2">
    <source>
        <dbReference type="EMBL" id="AGY48602.1"/>
    </source>
</evidence>
<name>U5Q0Y5_9CAUD</name>
<dbReference type="Proteomes" id="UP000017657">
    <property type="component" value="Segment"/>
</dbReference>
<protein>
    <submittedName>
        <fullName evidence="2">Uncharacterized protein</fullName>
    </submittedName>
</protein>
<dbReference type="KEGG" id="vg:17959228"/>
<accession>U5Q0Y5</accession>
<evidence type="ECO:0000313" key="3">
    <source>
        <dbReference type="Proteomes" id="UP000017657"/>
    </source>
</evidence>
<keyword evidence="3" id="KW-1185">Reference proteome</keyword>
<keyword evidence="1" id="KW-0812">Transmembrane</keyword>
<organism evidence="2 3">
    <name type="scientific">Bacillus phage Spock</name>
    <dbReference type="NCBI Taxonomy" id="1406791"/>
    <lineage>
        <taxon>Viruses</taxon>
        <taxon>Duplodnaviria</taxon>
        <taxon>Heunggongvirae</taxon>
        <taxon>Uroviricota</taxon>
        <taxon>Caudoviricetes</taxon>
        <taxon>Herelleviridae</taxon>
        <taxon>Bastillevirinae</taxon>
        <taxon>Bequatrovirus</taxon>
        <taxon>Bequatrovirus spock</taxon>
    </lineage>
</organism>
<dbReference type="GeneID" id="17959228"/>
<reference evidence="2 3" key="1">
    <citation type="journal article" date="2013" name="Genome Announc.">
        <title>Complete Genome of Bacillus thuringiensis Myophage Spock.</title>
        <authorList>
            <person name="Maroun J.W."/>
            <person name="Whitcher K.J."/>
            <person name="Chamakura K.R."/>
            <person name="Kuty Everett G.F."/>
        </authorList>
    </citation>
    <scope>NUCLEOTIDE SEQUENCE [LARGE SCALE GENOMIC DNA]</scope>
</reference>
<proteinExistence type="predicted"/>
<keyword evidence="1" id="KW-1133">Transmembrane helix</keyword>
<keyword evidence="1" id="KW-0472">Membrane</keyword>
<evidence type="ECO:0000256" key="1">
    <source>
        <dbReference type="SAM" id="Phobius"/>
    </source>
</evidence>
<dbReference type="EMBL" id="KF669662">
    <property type="protein sequence ID" value="AGY48602.1"/>
    <property type="molecule type" value="Genomic_DNA"/>
</dbReference>
<dbReference type="RefSeq" id="YP_008770426.1">
    <property type="nucleotide sequence ID" value="NC_022763.1"/>
</dbReference>
<feature type="transmembrane region" description="Helical" evidence="1">
    <location>
        <begin position="12"/>
        <end position="35"/>
    </location>
</feature>
<gene>
    <name evidence="2" type="ORF">Spock_202</name>
</gene>
<sequence>MHIEFTIPEWLLGVLGVVVAAPLLLVLSVYIYLVLRYK</sequence>